<keyword evidence="3" id="KW-1185">Reference proteome</keyword>
<reference evidence="2 3" key="1">
    <citation type="journal article" date="2012" name="PLoS ONE">
        <title>Genome sequence and transcriptome analysis of the radioresistant bacterium Deinococcus gobiensis: insights into the extreme environmental adaptations.</title>
        <authorList>
            <person name="Yuan M."/>
            <person name="Chen M."/>
            <person name="Zhang W."/>
            <person name="Lu W."/>
            <person name="Wang J."/>
            <person name="Yang M."/>
            <person name="Zhao P."/>
            <person name="Tang R."/>
            <person name="Li X."/>
            <person name="Hao Y."/>
            <person name="Zhou Z."/>
            <person name="Zhan Y."/>
            <person name="Yu H."/>
            <person name="Teng C."/>
            <person name="Yan Y."/>
            <person name="Ping S."/>
            <person name="Wang Y."/>
            <person name="Lin M."/>
        </authorList>
    </citation>
    <scope>NUCLEOTIDE SEQUENCE [LARGE SCALE GENOMIC DNA]</scope>
    <source>
        <strain evidence="3">DSM 21396 / JCM 16679 / CGMCC 1.7299 / I-0</strain>
        <plasmid evidence="2">P2</plasmid>
    </source>
</reference>
<sequence>MGPTEIVIATFARPGPTGRQASGPPLLKKASLGERAPEP</sequence>
<feature type="region of interest" description="Disordered" evidence="1">
    <location>
        <begin position="9"/>
        <end position="39"/>
    </location>
</feature>
<organism evidence="2 3">
    <name type="scientific">Deinococcus gobiensis (strain DSM 21396 / JCM 16679 / CGMCC 1.7299 / I-0)</name>
    <dbReference type="NCBI Taxonomy" id="745776"/>
    <lineage>
        <taxon>Bacteria</taxon>
        <taxon>Thermotogati</taxon>
        <taxon>Deinococcota</taxon>
        <taxon>Deinococci</taxon>
        <taxon>Deinococcales</taxon>
        <taxon>Deinococcaceae</taxon>
        <taxon>Deinococcus</taxon>
    </lineage>
</organism>
<keyword evidence="2" id="KW-0614">Plasmid</keyword>
<dbReference type="KEGG" id="dgo:DGo_PB0523"/>
<dbReference type="Proteomes" id="UP000007575">
    <property type="component" value="Plasmid P2"/>
</dbReference>
<protein>
    <submittedName>
        <fullName evidence="2">Uncharacterized protein</fullName>
    </submittedName>
</protein>
<dbReference type="AlphaFoldDB" id="H8H2P5"/>
<geneLocation type="plasmid" evidence="2 3">
    <name>P2</name>
</geneLocation>
<evidence type="ECO:0000313" key="3">
    <source>
        <dbReference type="Proteomes" id="UP000007575"/>
    </source>
</evidence>
<gene>
    <name evidence="2" type="ordered locus">DGo_PB0523</name>
</gene>
<accession>H8H2P5</accession>
<evidence type="ECO:0000313" key="2">
    <source>
        <dbReference type="EMBL" id="AFD27792.1"/>
    </source>
</evidence>
<dbReference type="EMBL" id="CP002193">
    <property type="protein sequence ID" value="AFD27792.1"/>
    <property type="molecule type" value="Genomic_DNA"/>
</dbReference>
<proteinExistence type="predicted"/>
<name>H8H2P5_DEIGI</name>
<evidence type="ECO:0000256" key="1">
    <source>
        <dbReference type="SAM" id="MobiDB-lite"/>
    </source>
</evidence>
<dbReference type="HOGENOM" id="CLU_3308429_0_0_0"/>